<keyword evidence="2" id="KW-1185">Reference proteome</keyword>
<dbReference type="AlphaFoldDB" id="A0A3M6TVU1"/>
<accession>A0A3M6TVU1</accession>
<proteinExistence type="predicted"/>
<gene>
    <name evidence="1" type="ORF">pdam_00008425</name>
</gene>
<evidence type="ECO:0000313" key="1">
    <source>
        <dbReference type="EMBL" id="RMX45517.1"/>
    </source>
</evidence>
<dbReference type="EMBL" id="RCHS01002817">
    <property type="protein sequence ID" value="RMX45517.1"/>
    <property type="molecule type" value="Genomic_DNA"/>
</dbReference>
<evidence type="ECO:0000313" key="2">
    <source>
        <dbReference type="Proteomes" id="UP000275408"/>
    </source>
</evidence>
<organism evidence="1 2">
    <name type="scientific">Pocillopora damicornis</name>
    <name type="common">Cauliflower coral</name>
    <name type="synonym">Millepora damicornis</name>
    <dbReference type="NCBI Taxonomy" id="46731"/>
    <lineage>
        <taxon>Eukaryota</taxon>
        <taxon>Metazoa</taxon>
        <taxon>Cnidaria</taxon>
        <taxon>Anthozoa</taxon>
        <taxon>Hexacorallia</taxon>
        <taxon>Scleractinia</taxon>
        <taxon>Astrocoeniina</taxon>
        <taxon>Pocilloporidae</taxon>
        <taxon>Pocillopora</taxon>
    </lineage>
</organism>
<sequence length="126" mass="14367">MNLMKSSPKRSDYIDIDSIPYRDCDGMIEIVGIFRGLKHKCYLAWLMTLVILRDKYSQGSNQSRFSTAFPGFEIQQVFIVSLRKIPSLVAADQPNDSDFSTADKLSRVLRARRDVEADPQHPDTLV</sequence>
<comment type="caution">
    <text evidence="1">The sequence shown here is derived from an EMBL/GenBank/DDBJ whole genome shotgun (WGS) entry which is preliminary data.</text>
</comment>
<name>A0A3M6TVU1_POCDA</name>
<protein>
    <submittedName>
        <fullName evidence="1">Uncharacterized protein</fullName>
    </submittedName>
</protein>
<dbReference type="Proteomes" id="UP000275408">
    <property type="component" value="Unassembled WGS sequence"/>
</dbReference>
<reference evidence="1 2" key="1">
    <citation type="journal article" date="2018" name="Sci. Rep.">
        <title>Comparative analysis of the Pocillopora damicornis genome highlights role of immune system in coral evolution.</title>
        <authorList>
            <person name="Cunning R."/>
            <person name="Bay R.A."/>
            <person name="Gillette P."/>
            <person name="Baker A.C."/>
            <person name="Traylor-Knowles N."/>
        </authorList>
    </citation>
    <scope>NUCLEOTIDE SEQUENCE [LARGE SCALE GENOMIC DNA]</scope>
    <source>
        <strain evidence="1">RSMAS</strain>
        <tissue evidence="1">Whole animal</tissue>
    </source>
</reference>